<proteinExistence type="predicted"/>
<organism evidence="3">
    <name type="scientific">Gongylonema pulchrum</name>
    <dbReference type="NCBI Taxonomy" id="637853"/>
    <lineage>
        <taxon>Eukaryota</taxon>
        <taxon>Metazoa</taxon>
        <taxon>Ecdysozoa</taxon>
        <taxon>Nematoda</taxon>
        <taxon>Chromadorea</taxon>
        <taxon>Rhabditida</taxon>
        <taxon>Spirurina</taxon>
        <taxon>Spiruromorpha</taxon>
        <taxon>Spiruroidea</taxon>
        <taxon>Gongylonematidae</taxon>
        <taxon>Gongylonema</taxon>
    </lineage>
</organism>
<evidence type="ECO:0000313" key="3">
    <source>
        <dbReference type="WBParaSite" id="GPUH_0000977501-mRNA-1"/>
    </source>
</evidence>
<reference evidence="3" key="1">
    <citation type="submission" date="2016-06" db="UniProtKB">
        <authorList>
            <consortium name="WormBaseParasite"/>
        </authorList>
    </citation>
    <scope>IDENTIFICATION</scope>
</reference>
<evidence type="ECO:0000313" key="2">
    <source>
        <dbReference type="Proteomes" id="UP000271098"/>
    </source>
</evidence>
<protein>
    <submittedName>
        <fullName evidence="1 3">Uncharacterized protein</fullName>
    </submittedName>
</protein>
<name>A0A183DM23_9BILA</name>
<evidence type="ECO:0000313" key="1">
    <source>
        <dbReference type="EMBL" id="VDK77092.1"/>
    </source>
</evidence>
<dbReference type="AlphaFoldDB" id="A0A183DM23"/>
<dbReference type="Proteomes" id="UP000271098">
    <property type="component" value="Unassembled WGS sequence"/>
</dbReference>
<gene>
    <name evidence="1" type="ORF">GPUH_LOCUS9766</name>
</gene>
<reference evidence="1 2" key="2">
    <citation type="submission" date="2018-11" db="EMBL/GenBank/DDBJ databases">
        <authorList>
            <consortium name="Pathogen Informatics"/>
        </authorList>
    </citation>
    <scope>NUCLEOTIDE SEQUENCE [LARGE SCALE GENOMIC DNA]</scope>
</reference>
<dbReference type="WBParaSite" id="GPUH_0000977501-mRNA-1">
    <property type="protein sequence ID" value="GPUH_0000977501-mRNA-1"/>
    <property type="gene ID" value="GPUH_0000977501"/>
</dbReference>
<sequence length="93" mass="10425">MTEPVSSVTIGGYSCDVQENPEKVASQRKKSNCTMTPFLCFMRALIDLEQETEAECASMQETDPGKKKQLLSAQKQILERRNNHEAVNVVCQC</sequence>
<keyword evidence="2" id="KW-1185">Reference proteome</keyword>
<dbReference type="EMBL" id="UYRT01033573">
    <property type="protein sequence ID" value="VDK77092.1"/>
    <property type="molecule type" value="Genomic_DNA"/>
</dbReference>
<accession>A0A183DM23</accession>